<gene>
    <name evidence="4" type="ORF">AaE_012461</name>
</gene>
<protein>
    <recommendedName>
        <fullName evidence="3">DDE Tnp4 domain-containing protein</fullName>
    </recommendedName>
</protein>
<dbReference type="GO" id="GO:0046872">
    <property type="term" value="F:metal ion binding"/>
    <property type="evidence" value="ECO:0007669"/>
    <property type="project" value="UniProtKB-KW"/>
</dbReference>
<keyword evidence="2" id="KW-0479">Metal-binding</keyword>
<evidence type="ECO:0000313" key="5">
    <source>
        <dbReference type="Proteomes" id="UP000469452"/>
    </source>
</evidence>
<dbReference type="Proteomes" id="UP000469452">
    <property type="component" value="Unassembled WGS sequence"/>
</dbReference>
<accession>A0A6A4Z808</accession>
<comment type="caution">
    <text evidence="4">The sequence shown here is derived from an EMBL/GenBank/DDBJ whole genome shotgun (WGS) entry which is preliminary data.</text>
</comment>
<name>A0A6A4Z808_APHAT</name>
<dbReference type="InterPro" id="IPR027806">
    <property type="entry name" value="HARBI1_dom"/>
</dbReference>
<evidence type="ECO:0000259" key="3">
    <source>
        <dbReference type="Pfam" id="PF13359"/>
    </source>
</evidence>
<proteinExistence type="predicted"/>
<evidence type="ECO:0000313" key="4">
    <source>
        <dbReference type="EMBL" id="KAF0710588.1"/>
    </source>
</evidence>
<dbReference type="AlphaFoldDB" id="A0A6A4Z808"/>
<dbReference type="Pfam" id="PF13359">
    <property type="entry name" value="DDE_Tnp_4"/>
    <property type="match status" value="1"/>
</dbReference>
<dbReference type="EMBL" id="VJMI01018471">
    <property type="protein sequence ID" value="KAF0710588.1"/>
    <property type="molecule type" value="Genomic_DNA"/>
</dbReference>
<evidence type="ECO:0000256" key="1">
    <source>
        <dbReference type="ARBA" id="ARBA00001968"/>
    </source>
</evidence>
<reference evidence="4 5" key="1">
    <citation type="submission" date="2019-06" db="EMBL/GenBank/DDBJ databases">
        <title>Genomics analysis of Aphanomyces spp. identifies a new class of oomycete effector associated with host adaptation.</title>
        <authorList>
            <person name="Gaulin E."/>
        </authorList>
    </citation>
    <scope>NUCLEOTIDE SEQUENCE [LARGE SCALE GENOMIC DNA]</scope>
    <source>
        <strain evidence="4 5">E</strain>
    </source>
</reference>
<evidence type="ECO:0000256" key="2">
    <source>
        <dbReference type="ARBA" id="ARBA00022723"/>
    </source>
</evidence>
<sequence length="177" mass="20078">MADQGPLREEYPASWAILADKGYQGLHRNLRAITPTKRPAGGVLTVSEMDVNDKIASDRVIIENFFGRLKTLWSVVGDTFKWKRDNYDIYVQSCVAFTNVHIRFMPLRAEDGHDLHRLVNGLISTGQKKKAKRAGSVAMSRDKRKRRLSAMYANGETFQLSAEMEYDESEDGSCIFD</sequence>
<organism evidence="4 5">
    <name type="scientific">Aphanomyces astaci</name>
    <name type="common">Crayfish plague agent</name>
    <dbReference type="NCBI Taxonomy" id="112090"/>
    <lineage>
        <taxon>Eukaryota</taxon>
        <taxon>Sar</taxon>
        <taxon>Stramenopiles</taxon>
        <taxon>Oomycota</taxon>
        <taxon>Saprolegniomycetes</taxon>
        <taxon>Saprolegniales</taxon>
        <taxon>Verrucalvaceae</taxon>
        <taxon>Aphanomyces</taxon>
    </lineage>
</organism>
<feature type="domain" description="DDE Tnp4" evidence="3">
    <location>
        <begin position="15"/>
        <end position="99"/>
    </location>
</feature>
<comment type="cofactor">
    <cofactor evidence="1">
        <name>a divalent metal cation</name>
        <dbReference type="ChEBI" id="CHEBI:60240"/>
    </cofactor>
</comment>